<dbReference type="EMBL" id="JARQWQ010000090">
    <property type="protein sequence ID" value="KAK2552130.1"/>
    <property type="molecule type" value="Genomic_DNA"/>
</dbReference>
<dbReference type="InterPro" id="IPR036397">
    <property type="entry name" value="RNaseH_sf"/>
</dbReference>
<dbReference type="Gene3D" id="3.30.420.10">
    <property type="entry name" value="Ribonuclease H-like superfamily/Ribonuclease H"/>
    <property type="match status" value="1"/>
</dbReference>
<protein>
    <submittedName>
        <fullName evidence="1">Uncharacterized protein</fullName>
    </submittedName>
</protein>
<keyword evidence="2" id="KW-1185">Reference proteome</keyword>
<dbReference type="AlphaFoldDB" id="A0AAD9Q0L5"/>
<dbReference type="GO" id="GO:0003676">
    <property type="term" value="F:nucleic acid binding"/>
    <property type="evidence" value="ECO:0007669"/>
    <property type="project" value="InterPro"/>
</dbReference>
<dbReference type="Proteomes" id="UP001249851">
    <property type="component" value="Unassembled WGS sequence"/>
</dbReference>
<evidence type="ECO:0000313" key="2">
    <source>
        <dbReference type="Proteomes" id="UP001249851"/>
    </source>
</evidence>
<dbReference type="PANTHER" id="PTHR47331:SF1">
    <property type="entry name" value="GAG-LIKE PROTEIN"/>
    <property type="match status" value="1"/>
</dbReference>
<evidence type="ECO:0000313" key="1">
    <source>
        <dbReference type="EMBL" id="KAK2552130.1"/>
    </source>
</evidence>
<reference evidence="1" key="1">
    <citation type="journal article" date="2023" name="G3 (Bethesda)">
        <title>Whole genome assembly and annotation of the endangered Caribbean coral Acropora cervicornis.</title>
        <authorList>
            <person name="Selwyn J.D."/>
            <person name="Vollmer S.V."/>
        </authorList>
    </citation>
    <scope>NUCLEOTIDE SEQUENCE</scope>
    <source>
        <strain evidence="1">K2</strain>
    </source>
</reference>
<sequence>MASLPTERSMSEETPYTYEGVDYFGRFFVRQDRSNVKRYGCLLTNIVFRAIHIVVVHSLNTDSYFNALQRFLNTRGCPRTIYT</sequence>
<dbReference type="PANTHER" id="PTHR47331">
    <property type="entry name" value="PHD-TYPE DOMAIN-CONTAINING PROTEIN"/>
    <property type="match status" value="1"/>
</dbReference>
<accession>A0AAD9Q0L5</accession>
<gene>
    <name evidence="1" type="ORF">P5673_026885</name>
</gene>
<comment type="caution">
    <text evidence="1">The sequence shown here is derived from an EMBL/GenBank/DDBJ whole genome shotgun (WGS) entry which is preliminary data.</text>
</comment>
<organism evidence="1 2">
    <name type="scientific">Acropora cervicornis</name>
    <name type="common">Staghorn coral</name>
    <dbReference type="NCBI Taxonomy" id="6130"/>
    <lineage>
        <taxon>Eukaryota</taxon>
        <taxon>Metazoa</taxon>
        <taxon>Cnidaria</taxon>
        <taxon>Anthozoa</taxon>
        <taxon>Hexacorallia</taxon>
        <taxon>Scleractinia</taxon>
        <taxon>Astrocoeniina</taxon>
        <taxon>Acroporidae</taxon>
        <taxon>Acropora</taxon>
    </lineage>
</organism>
<reference evidence="1" key="2">
    <citation type="journal article" date="2023" name="Science">
        <title>Genomic signatures of disease resistance in endangered staghorn corals.</title>
        <authorList>
            <person name="Vollmer S.V."/>
            <person name="Selwyn J.D."/>
            <person name="Despard B.A."/>
            <person name="Roesel C.L."/>
        </authorList>
    </citation>
    <scope>NUCLEOTIDE SEQUENCE</scope>
    <source>
        <strain evidence="1">K2</strain>
    </source>
</reference>
<name>A0AAD9Q0L5_ACRCE</name>
<proteinExistence type="predicted"/>